<dbReference type="AlphaFoldDB" id="A0A261W2S3"/>
<sequence length="121" mass="13043">MTTKHTPGPWQAIQHYSDGLTVVDKDGFQHVEASSIAILLDYSEKLGIGHWADSPAASREITEEEQAANARLIATAPELLEALTEAEVFMAGFEGDELQDGIDAKLQQARAAIAKANGERP</sequence>
<keyword evidence="2" id="KW-1185">Reference proteome</keyword>
<evidence type="ECO:0000313" key="2">
    <source>
        <dbReference type="Proteomes" id="UP000215633"/>
    </source>
</evidence>
<proteinExistence type="predicted"/>
<evidence type="ECO:0000313" key="1">
    <source>
        <dbReference type="EMBL" id="OZI79883.1"/>
    </source>
</evidence>
<gene>
    <name evidence="1" type="ORF">CAL24_08195</name>
</gene>
<name>A0A261W2S3_9BORD</name>
<dbReference type="Proteomes" id="UP000215633">
    <property type="component" value="Unassembled WGS sequence"/>
</dbReference>
<reference evidence="2" key="1">
    <citation type="submission" date="2017-05" db="EMBL/GenBank/DDBJ databases">
        <title>Complete and WGS of Bordetella genogroups.</title>
        <authorList>
            <person name="Spilker T."/>
            <person name="Lipuma J."/>
        </authorList>
    </citation>
    <scope>NUCLEOTIDE SEQUENCE [LARGE SCALE GENOMIC DNA]</scope>
    <source>
        <strain evidence="2">AU8256</strain>
    </source>
</reference>
<organism evidence="1 2">
    <name type="scientific">Bordetella genomosp. 2</name>
    <dbReference type="NCBI Taxonomy" id="1983456"/>
    <lineage>
        <taxon>Bacteria</taxon>
        <taxon>Pseudomonadati</taxon>
        <taxon>Pseudomonadota</taxon>
        <taxon>Betaproteobacteria</taxon>
        <taxon>Burkholderiales</taxon>
        <taxon>Alcaligenaceae</taxon>
        <taxon>Bordetella</taxon>
    </lineage>
</organism>
<dbReference type="RefSeq" id="WP_094806343.1">
    <property type="nucleotide sequence ID" value="NZ_NEVT01000003.1"/>
</dbReference>
<accession>A0A261W2S3</accession>
<dbReference type="EMBL" id="NEVT01000003">
    <property type="protein sequence ID" value="OZI79883.1"/>
    <property type="molecule type" value="Genomic_DNA"/>
</dbReference>
<comment type="caution">
    <text evidence="1">The sequence shown here is derived from an EMBL/GenBank/DDBJ whole genome shotgun (WGS) entry which is preliminary data.</text>
</comment>
<protein>
    <submittedName>
        <fullName evidence="1">Uncharacterized protein</fullName>
    </submittedName>
</protein>